<organism evidence="8 9">
    <name type="scientific">Sistotremastrum suecicum HHB10207 ss-3</name>
    <dbReference type="NCBI Taxonomy" id="1314776"/>
    <lineage>
        <taxon>Eukaryota</taxon>
        <taxon>Fungi</taxon>
        <taxon>Dikarya</taxon>
        <taxon>Basidiomycota</taxon>
        <taxon>Agaricomycotina</taxon>
        <taxon>Agaricomycetes</taxon>
        <taxon>Sistotremastrales</taxon>
        <taxon>Sistotremastraceae</taxon>
        <taxon>Sistotremastrum</taxon>
    </lineage>
</organism>
<dbReference type="Proteomes" id="UP000076798">
    <property type="component" value="Unassembled WGS sequence"/>
</dbReference>
<keyword evidence="2 6" id="KW-0812">Transmembrane</keyword>
<evidence type="ECO:0000256" key="2">
    <source>
        <dbReference type="ARBA" id="ARBA00022692"/>
    </source>
</evidence>
<evidence type="ECO:0000256" key="1">
    <source>
        <dbReference type="ARBA" id="ARBA00004167"/>
    </source>
</evidence>
<keyword evidence="3 7" id="KW-0732">Signal</keyword>
<keyword evidence="4 6" id="KW-1133">Transmembrane helix</keyword>
<dbReference type="GO" id="GO:0016020">
    <property type="term" value="C:membrane"/>
    <property type="evidence" value="ECO:0007669"/>
    <property type="project" value="UniProtKB-SubCell"/>
</dbReference>
<evidence type="ECO:0000256" key="6">
    <source>
        <dbReference type="SAM" id="Phobius"/>
    </source>
</evidence>
<dbReference type="Gene3D" id="2.70.130.10">
    <property type="entry name" value="Mannose-6-phosphate receptor binding domain"/>
    <property type="match status" value="1"/>
</dbReference>
<dbReference type="InterPro" id="IPR009011">
    <property type="entry name" value="Man6P_isomerase_rcpt-bd_dom_sf"/>
</dbReference>
<reference evidence="8 9" key="1">
    <citation type="journal article" date="2016" name="Mol. Biol. Evol.">
        <title>Comparative Genomics of Early-Diverging Mushroom-Forming Fungi Provides Insights into the Origins of Lignocellulose Decay Capabilities.</title>
        <authorList>
            <person name="Nagy L.G."/>
            <person name="Riley R."/>
            <person name="Tritt A."/>
            <person name="Adam C."/>
            <person name="Daum C."/>
            <person name="Floudas D."/>
            <person name="Sun H."/>
            <person name="Yadav J.S."/>
            <person name="Pangilinan J."/>
            <person name="Larsson K.H."/>
            <person name="Matsuura K."/>
            <person name="Barry K."/>
            <person name="Labutti K."/>
            <person name="Kuo R."/>
            <person name="Ohm R.A."/>
            <person name="Bhattacharya S.S."/>
            <person name="Shirouzu T."/>
            <person name="Yoshinaga Y."/>
            <person name="Martin F.M."/>
            <person name="Grigoriev I.V."/>
            <person name="Hibbett D.S."/>
        </authorList>
    </citation>
    <scope>NUCLEOTIDE SEQUENCE [LARGE SCALE GENOMIC DNA]</scope>
    <source>
        <strain evidence="8 9">HHB10207 ss-3</strain>
    </source>
</reference>
<evidence type="ECO:0000313" key="8">
    <source>
        <dbReference type="EMBL" id="KZT38269.1"/>
    </source>
</evidence>
<comment type="subcellular location">
    <subcellularLocation>
        <location evidence="1">Membrane</location>
        <topology evidence="1">Single-pass membrane protein</topology>
    </subcellularLocation>
</comment>
<proteinExistence type="predicted"/>
<evidence type="ECO:0000256" key="7">
    <source>
        <dbReference type="SAM" id="SignalP"/>
    </source>
</evidence>
<evidence type="ECO:0000256" key="5">
    <source>
        <dbReference type="ARBA" id="ARBA00023136"/>
    </source>
</evidence>
<dbReference type="Pfam" id="PF09451">
    <property type="entry name" value="ATG27"/>
    <property type="match status" value="1"/>
</dbReference>
<name>A0A166D937_9AGAM</name>
<dbReference type="InterPro" id="IPR018939">
    <property type="entry name" value="Autophagy-rel_prot_27"/>
</dbReference>
<gene>
    <name evidence="8" type="ORF">SISSUDRAFT_1062105</name>
</gene>
<sequence>MRNSRRTASISGVVVALLIASGSAQSADKPPHQSCSFSLAAPDGSTRHYDLCPLVDLEGDKTLIQEYHAEAEDGHGDMYTTVEWRFDLKGKRPYKKNVSGECPRHTALCFHDSTYYLADDYTSPIFQSGRVFPLLSAADRPVPPSSNDEPIVDFSRSTRLVSPESGSPHLLTRLQGGYHMDYPTTTEIEFLCDPTAEESALSFLYPEPLLVDGEDGQHWISNFQWRSKYACATHIERPESIDSVSFVVMEAEADEGDNDLVASPPPPLQHKRFVWVFGPLVAITVLGLLYVARKPSFRTPSYTLPSFTNPNRLRFRPAPNSLLRWTLEADPASSQRKTQARPFWGEIELDGEGAYEEVGLIPSPTPYSSRFHGHSAGYGATANAASPRT</sequence>
<feature type="transmembrane region" description="Helical" evidence="6">
    <location>
        <begin position="273"/>
        <end position="292"/>
    </location>
</feature>
<dbReference type="AlphaFoldDB" id="A0A166D937"/>
<protein>
    <submittedName>
        <fullName evidence="8">Uncharacterized protein</fullName>
    </submittedName>
</protein>
<dbReference type="OrthoDB" id="29460at2759"/>
<keyword evidence="5 6" id="KW-0472">Membrane</keyword>
<feature type="signal peptide" evidence="7">
    <location>
        <begin position="1"/>
        <end position="24"/>
    </location>
</feature>
<accession>A0A166D937</accession>
<keyword evidence="9" id="KW-1185">Reference proteome</keyword>
<dbReference type="EMBL" id="KV428066">
    <property type="protein sequence ID" value="KZT38269.1"/>
    <property type="molecule type" value="Genomic_DNA"/>
</dbReference>
<evidence type="ECO:0000256" key="3">
    <source>
        <dbReference type="ARBA" id="ARBA00022729"/>
    </source>
</evidence>
<dbReference type="SUPFAM" id="SSF50911">
    <property type="entry name" value="Mannose 6-phosphate receptor domain"/>
    <property type="match status" value="1"/>
</dbReference>
<evidence type="ECO:0000256" key="4">
    <source>
        <dbReference type="ARBA" id="ARBA00022989"/>
    </source>
</evidence>
<evidence type="ECO:0000313" key="9">
    <source>
        <dbReference type="Proteomes" id="UP000076798"/>
    </source>
</evidence>
<feature type="chain" id="PRO_5007872049" evidence="7">
    <location>
        <begin position="25"/>
        <end position="389"/>
    </location>
</feature>